<feature type="compositionally biased region" description="Polar residues" evidence="5">
    <location>
        <begin position="1211"/>
        <end position="1226"/>
    </location>
</feature>
<dbReference type="Gene3D" id="2.30.42.10">
    <property type="match status" value="1"/>
</dbReference>
<dbReference type="Proteomes" id="UP000807504">
    <property type="component" value="Unassembled WGS sequence"/>
</dbReference>
<feature type="compositionally biased region" description="Basic and acidic residues" evidence="5">
    <location>
        <begin position="94"/>
        <end position="107"/>
    </location>
</feature>
<dbReference type="SMART" id="SM00228">
    <property type="entry name" value="PDZ"/>
    <property type="match status" value="1"/>
</dbReference>
<feature type="coiled-coil region" evidence="4">
    <location>
        <begin position="1370"/>
        <end position="1414"/>
    </location>
</feature>
<dbReference type="InterPro" id="IPR001478">
    <property type="entry name" value="PDZ"/>
</dbReference>
<evidence type="ECO:0000259" key="7">
    <source>
        <dbReference type="PROSITE" id="PS50106"/>
    </source>
</evidence>
<reference evidence="8" key="1">
    <citation type="journal article" date="2020" name="bioRxiv">
        <title>Chromosome-level reference genome of the European wasp spider Argiope bruennichi: a resource for studies on range expansion and evolutionary adaptation.</title>
        <authorList>
            <person name="Sheffer M.M."/>
            <person name="Hoppe A."/>
            <person name="Krehenwinkel H."/>
            <person name="Uhl G."/>
            <person name="Kuss A.W."/>
            <person name="Jensen L."/>
            <person name="Jensen C."/>
            <person name="Gillespie R.G."/>
            <person name="Hoff K.J."/>
            <person name="Prost S."/>
        </authorList>
    </citation>
    <scope>NUCLEOTIDE SEQUENCE</scope>
</reference>
<dbReference type="Pfam" id="PF21022">
    <property type="entry name" value="Rap-GAP_dimer"/>
    <property type="match status" value="1"/>
</dbReference>
<dbReference type="FunFam" id="3.40.50.11210:FF:000002">
    <property type="entry name" value="Signal-induced proliferation-associated 1-like protein 1"/>
    <property type="match status" value="1"/>
</dbReference>
<evidence type="ECO:0000256" key="5">
    <source>
        <dbReference type="SAM" id="MobiDB-lite"/>
    </source>
</evidence>
<evidence type="ECO:0000313" key="9">
    <source>
        <dbReference type="Proteomes" id="UP000807504"/>
    </source>
</evidence>
<keyword evidence="3 4" id="KW-0175">Coiled coil</keyword>
<feature type="region of interest" description="Disordered" evidence="5">
    <location>
        <begin position="1287"/>
        <end position="1323"/>
    </location>
</feature>
<dbReference type="GO" id="GO:0005737">
    <property type="term" value="C:cytoplasm"/>
    <property type="evidence" value="ECO:0007669"/>
    <property type="project" value="InterPro"/>
</dbReference>
<feature type="compositionally biased region" description="Polar residues" evidence="5">
    <location>
        <begin position="1125"/>
        <end position="1144"/>
    </location>
</feature>
<dbReference type="SUPFAM" id="SSF111347">
    <property type="entry name" value="Rap/Ran-GAP"/>
    <property type="match status" value="1"/>
</dbReference>
<dbReference type="GO" id="GO:0005096">
    <property type="term" value="F:GTPase activator activity"/>
    <property type="evidence" value="ECO:0007669"/>
    <property type="project" value="UniProtKB-KW"/>
</dbReference>
<dbReference type="InterPro" id="IPR005201">
    <property type="entry name" value="TIM_ENGase"/>
</dbReference>
<dbReference type="PANTHER" id="PTHR15711:SF22">
    <property type="entry name" value="RAP-GAP DOMAIN-CONTAINING PROTEIN"/>
    <property type="match status" value="1"/>
</dbReference>
<evidence type="ECO:0000313" key="8">
    <source>
        <dbReference type="EMBL" id="KAF8776838.1"/>
    </source>
</evidence>
<comment type="caution">
    <text evidence="8">The sequence shown here is derived from an EMBL/GenBank/DDBJ whole genome shotgun (WGS) entry which is preliminary data.</text>
</comment>
<feature type="domain" description="PDZ" evidence="7">
    <location>
        <begin position="915"/>
        <end position="979"/>
    </location>
</feature>
<feature type="compositionally biased region" description="Pro residues" evidence="5">
    <location>
        <begin position="81"/>
        <end position="91"/>
    </location>
</feature>
<feature type="region of interest" description="Disordered" evidence="5">
    <location>
        <begin position="1120"/>
        <end position="1154"/>
    </location>
</feature>
<feature type="region of interest" description="Disordered" evidence="5">
    <location>
        <begin position="1026"/>
        <end position="1068"/>
    </location>
</feature>
<dbReference type="Pfam" id="PF03644">
    <property type="entry name" value="Glyco_hydro_85"/>
    <property type="match status" value="1"/>
</dbReference>
<dbReference type="Gene3D" id="3.20.20.80">
    <property type="entry name" value="Glycosidases"/>
    <property type="match status" value="1"/>
</dbReference>
<dbReference type="InterPro" id="IPR035974">
    <property type="entry name" value="Rap/Ran-GAP_sf"/>
</dbReference>
<dbReference type="Pfam" id="PF02145">
    <property type="entry name" value="Rap_GAP"/>
    <property type="match status" value="1"/>
</dbReference>
<feature type="region of interest" description="Disordered" evidence="5">
    <location>
        <begin position="1204"/>
        <end position="1268"/>
    </location>
</feature>
<name>A0A8T0EN10_ARGBR</name>
<dbReference type="PROSITE" id="PS50106">
    <property type="entry name" value="PDZ"/>
    <property type="match status" value="1"/>
</dbReference>
<feature type="compositionally biased region" description="Polar residues" evidence="5">
    <location>
        <begin position="324"/>
        <end position="344"/>
    </location>
</feature>
<dbReference type="PROSITE" id="PS50085">
    <property type="entry name" value="RAPGAP"/>
    <property type="match status" value="1"/>
</dbReference>
<evidence type="ECO:0000256" key="1">
    <source>
        <dbReference type="ARBA" id="ARBA00022468"/>
    </source>
</evidence>
<feature type="compositionally biased region" description="Low complexity" evidence="5">
    <location>
        <begin position="1291"/>
        <end position="1301"/>
    </location>
</feature>
<dbReference type="GO" id="GO:0051056">
    <property type="term" value="P:regulation of small GTPase mediated signal transduction"/>
    <property type="evidence" value="ECO:0007669"/>
    <property type="project" value="InterPro"/>
</dbReference>
<keyword evidence="9" id="KW-1185">Reference proteome</keyword>
<dbReference type="SUPFAM" id="SSF50156">
    <property type="entry name" value="PDZ domain-like"/>
    <property type="match status" value="1"/>
</dbReference>
<evidence type="ECO:0000256" key="4">
    <source>
        <dbReference type="SAM" id="Coils"/>
    </source>
</evidence>
<dbReference type="InterPro" id="IPR050989">
    <property type="entry name" value="Rap1_Ran_GAP"/>
</dbReference>
<dbReference type="InterPro" id="IPR000331">
    <property type="entry name" value="Rap/Ran_GAP_dom"/>
</dbReference>
<reference evidence="8" key="2">
    <citation type="submission" date="2020-06" db="EMBL/GenBank/DDBJ databases">
        <authorList>
            <person name="Sheffer M."/>
        </authorList>
    </citation>
    <scope>NUCLEOTIDE SEQUENCE</scope>
</reference>
<proteinExistence type="predicted"/>
<evidence type="ECO:0000256" key="3">
    <source>
        <dbReference type="ARBA" id="ARBA00023054"/>
    </source>
</evidence>
<organism evidence="8 9">
    <name type="scientific">Argiope bruennichi</name>
    <name type="common">Wasp spider</name>
    <name type="synonym">Aranea bruennichi</name>
    <dbReference type="NCBI Taxonomy" id="94029"/>
    <lineage>
        <taxon>Eukaryota</taxon>
        <taxon>Metazoa</taxon>
        <taxon>Ecdysozoa</taxon>
        <taxon>Arthropoda</taxon>
        <taxon>Chelicerata</taxon>
        <taxon>Arachnida</taxon>
        <taxon>Araneae</taxon>
        <taxon>Araneomorphae</taxon>
        <taxon>Entelegynae</taxon>
        <taxon>Araneoidea</taxon>
        <taxon>Araneidae</taxon>
        <taxon>Argiope</taxon>
    </lineage>
</organism>
<gene>
    <name evidence="8" type="ORF">HNY73_013781</name>
</gene>
<accession>A0A8T0EN10</accession>
<feature type="domain" description="Rap-GAP" evidence="6">
    <location>
        <begin position="560"/>
        <end position="777"/>
    </location>
</feature>
<dbReference type="PANTHER" id="PTHR15711">
    <property type="entry name" value="RAP GTPASE-ACTIVATING PROTEIN"/>
    <property type="match status" value="1"/>
</dbReference>
<evidence type="ECO:0000259" key="6">
    <source>
        <dbReference type="PROSITE" id="PS50085"/>
    </source>
</evidence>
<feature type="compositionally biased region" description="Polar residues" evidence="5">
    <location>
        <begin position="1032"/>
        <end position="1043"/>
    </location>
</feature>
<feature type="region of interest" description="Disordered" evidence="5">
    <location>
        <begin position="322"/>
        <end position="357"/>
    </location>
</feature>
<dbReference type="CDD" id="cd06745">
    <property type="entry name" value="PDZ_SIPA1-like"/>
    <property type="match status" value="1"/>
</dbReference>
<feature type="region of interest" description="Disordered" evidence="5">
    <location>
        <begin position="68"/>
        <end position="113"/>
    </location>
</feature>
<dbReference type="InterPro" id="IPR036034">
    <property type="entry name" value="PDZ_sf"/>
</dbReference>
<feature type="compositionally biased region" description="Low complexity" evidence="5">
    <location>
        <begin position="1227"/>
        <end position="1238"/>
    </location>
</feature>
<dbReference type="Gene3D" id="3.40.50.11210">
    <property type="entry name" value="Rap/Ran-GAP"/>
    <property type="match status" value="1"/>
</dbReference>
<dbReference type="EMBL" id="JABXBU010002072">
    <property type="protein sequence ID" value="KAF8776838.1"/>
    <property type="molecule type" value="Genomic_DNA"/>
</dbReference>
<evidence type="ECO:0000256" key="2">
    <source>
        <dbReference type="ARBA" id="ARBA00022553"/>
    </source>
</evidence>
<dbReference type="GO" id="GO:0033925">
    <property type="term" value="F:mannosyl-glycoprotein endo-beta-N-acetylglucosaminidase activity"/>
    <property type="evidence" value="ECO:0007669"/>
    <property type="project" value="InterPro"/>
</dbReference>
<keyword evidence="1" id="KW-0343">GTPase activation</keyword>
<keyword evidence="2" id="KW-0597">Phosphoprotein</keyword>
<protein>
    <submittedName>
        <fullName evidence="8">Signal-induced proliferation-associated 1-like</fullName>
    </submittedName>
</protein>
<sequence>MDTGDSVRSSDSICGSLIGNGLTSDVLRARAKQYYNNCHPHVPRPSFKSNAIHKCGSMTQINGYVNGAKTPVKHEQNPRHPVTPPNCPPPIRYQNERPHRSNSERSNKSPGENLNYIVGNNGILPAKIGLYRSNSSLDLEHTSEMLEERSGILRRDYGSASSLDLISATGESFFAMLREFRRENFDQRSPGPPKIQEFLKGKIDPTPSTQNAANALANGPESFEESNSPKIKNKFYKLWDIKDKTKAKNKLLSSEPSIFKKLRGSKTDMSDCTGKGSDNSLDTEARIEDKLRRKAFAHYDCESLVANLSYASRLRSLLSRRRNTTTGASAASMQNRSHANNLENMNPEDSDPGDGQSSELLLSCPFFRNELGGEEERVISLNRTTCKKQKVPDDAFGVSPTVHKPNLAYGVSVLEKSSGSRWSQRFCPYQRHPLQMEKTGAGALYYRLFFYGQEHQNWFGNDENLGPVAISIKREKLEHVDNSAKNSNGTVTHIQYRLIIRTSELSVMRGTVLEDAVPTIARSSQPRTSHVKEVIEYIAPELHLPCLRLANPSSQTEEHLLRLDEQGLTKTFKVGVMYCKAGQGTEEEMYNNEFAGPAFEEFLDMLGQRIRLKGFEKYRGGLDTKTDTTGLYSVFTTHQDCEVMFHVSTLLPYTPNNKQQLLRKRHIGNDIVTIVFQEPDALPFTPKNIRSQFQHVFVVVRVVNPCTDNACYRVAVSRSKEVAAFGPPIPAGALFPKSKKFADFLLAKVINAENAAHRSDKFVTMAQRTRQEYLKDLATNYCTNTTIDSGPKFSILSFGGRKKERSRPRFIPDNYVLGAISWQVQVEDFGRSTLVDSLLAVSVDTLVVMDETTQEIIFVCPCASILGWSSQTTSLKLFYHQGECLVIRSKDPDVDEIQEIVSRLQAVTEGAETQELILRRNSLGQLGFHVQFEGVITEVENYGFAWQAGLRQGSRLVEICKVAVATLSYDQMVDLLKTSMTVSVTVIPPLTSGTSRKGCNLHNCAYLSSGSIGDYENIGICDHGESHHKTTPRQQSAFHSQRISSKREDRHSNPQNSNRSPSMDRILPKSDVRNIFSESRRDHIQHHSILSLRNIQDSSQNVLPSRLAAYSGVSNLQSIEHESNPKSGTSFPTPRSSPVYLSSNSHDHGLPAYGNIQSHLHRSFHDRNRSGISQRLTHIGGMVSARSELSLTDINPFHMRTHSYQKGPLCQHSSKSQSPSENFTPLQSHQNPSSHSPSFKNNNAFVKRSPPSVNSDYHSDSSSDWHQGASSADELCDLKINASPHRFIQDSKSVPSVNPSKKISESTQSKLSRLRPGVTNCSTRPTKPTVNFVAIASSGTLPIGSASWLEEAEKQLCLESNTLGAAIPNVKELESRLLKMQQDLLKEQHQKANLENEVLQLREENQRLQAASQTAAVQIQKYKECNDLEMNENYLLNKVVDFIERKGYFFLYISLLKSGFSKKFLDAMIEQCPVLDNEKFLSEFDIFFNGIAQCENDGKEYLLLSENIDFSDAFFNYNYGKDTNLHDSLNINFTDHTQCLNINGFFEEKAERLAPNKCKLEKLILYDNGHKSVIIEKKFDKQNYLFTPDSSCQLIINRFNERDTYTIVLDITSGEIINVELKINGKNYNPPKILDLMSSNEKILIKNLNLSEILASYFDNEKELHVDIKCLQNECLPIKSLNDLKNWKPPSIKHITAPLRKRVTDENYIKTLVCHDMKGGYLEDSHHLVSIPPCSWISAAHINGVQVIGTFITEWDEGVEVFENVFTDKKSIHELCKQLVNIATYYNFDGWLINIENEVKPYQIPLLKYFVKSLTTMMHAYIPGSQVIWYDSVLKNGDLSWQNCLNDLNRVFFLNADAIFLDYHWNEEKLLLTKLQAGDRCADVYVGVDVFGRGNCFTEGGFSTDISVKEIRKHGLSAGIFAPRDGILKTSFCLENACLITYTFKPLVKDMDIGLCLDMLSSQEQYKLYLVDFKSKVHSDNNPSVKRLTPIPTDEILKTGYKIDQEIFEQQTWIKRMFLLNADDFSYHCIQNISVVASWKKATAETASILLGELEVLPLYPVCNLTYEDLTCKRAPADSQTIDVECILKWQPHSSIFCYDLYIQVLNEDKRFICTTNQTFCKLKCNVNLASEMIIILHPKTAGSESFPAASIRIPLEA</sequence>